<organism evidence="2 4">
    <name type="scientific">Puccinia coronata f. sp. avenae</name>
    <dbReference type="NCBI Taxonomy" id="200324"/>
    <lineage>
        <taxon>Eukaryota</taxon>
        <taxon>Fungi</taxon>
        <taxon>Dikarya</taxon>
        <taxon>Basidiomycota</taxon>
        <taxon>Pucciniomycotina</taxon>
        <taxon>Pucciniomycetes</taxon>
        <taxon>Pucciniales</taxon>
        <taxon>Pucciniaceae</taxon>
        <taxon>Puccinia</taxon>
    </lineage>
</organism>
<dbReference type="Proteomes" id="UP000235392">
    <property type="component" value="Unassembled WGS sequence"/>
</dbReference>
<feature type="region of interest" description="Disordered" evidence="1">
    <location>
        <begin position="62"/>
        <end position="118"/>
    </location>
</feature>
<evidence type="ECO:0000313" key="3">
    <source>
        <dbReference type="EMBL" id="PLW28023.1"/>
    </source>
</evidence>
<sequence length="258" mass="28892">MSMDSSFLSYDMERRRREEEEEDDDAIACVVALACLGHPAASESLRTYFAQSGLAIPSSYNQPSVSSAPFTPSLTPHRKQQSGTGPHRNLLPARETSRLSNQSPRNTALANRSRAKKQSAVSLEEAFTSYFDPERLDTAEKLREENRTLRQENHELRLGEQSRAQDKNFDQQLEIMTLKNKIHFLQMRHEIISTSSASFPGRQFHQYPAPPAFFPPGPRRQYPAPSALPTVNQPRPGSDIAPRASASQENVPDPSSSK</sequence>
<dbReference type="AlphaFoldDB" id="A0A2N5S3P2"/>
<evidence type="ECO:0000256" key="1">
    <source>
        <dbReference type="SAM" id="MobiDB-lite"/>
    </source>
</evidence>
<feature type="region of interest" description="Disordered" evidence="1">
    <location>
        <begin position="202"/>
        <end position="258"/>
    </location>
</feature>
<evidence type="ECO:0000313" key="4">
    <source>
        <dbReference type="Proteomes" id="UP000235388"/>
    </source>
</evidence>
<dbReference type="Proteomes" id="UP000235388">
    <property type="component" value="Unassembled WGS sequence"/>
</dbReference>
<proteinExistence type="predicted"/>
<dbReference type="EMBL" id="PGCJ01001196">
    <property type="protein sequence ID" value="PLW07875.1"/>
    <property type="molecule type" value="Genomic_DNA"/>
</dbReference>
<accession>A0A2N5S3P2</accession>
<comment type="caution">
    <text evidence="2">The sequence shown here is derived from an EMBL/GenBank/DDBJ whole genome shotgun (WGS) entry which is preliminary data.</text>
</comment>
<gene>
    <name evidence="2" type="ORF">PCANC_23443</name>
    <name evidence="3" type="ORF">PCASD_19816</name>
</gene>
<evidence type="ECO:0000313" key="5">
    <source>
        <dbReference type="Proteomes" id="UP000235392"/>
    </source>
</evidence>
<name>A0A2N5S3P2_9BASI</name>
<dbReference type="EMBL" id="PGCI01000381">
    <property type="protein sequence ID" value="PLW28023.1"/>
    <property type="molecule type" value="Genomic_DNA"/>
</dbReference>
<feature type="compositionally biased region" description="Pro residues" evidence="1">
    <location>
        <begin position="208"/>
        <end position="218"/>
    </location>
</feature>
<feature type="compositionally biased region" description="Polar residues" evidence="1">
    <location>
        <begin position="98"/>
        <end position="110"/>
    </location>
</feature>
<evidence type="ECO:0000313" key="2">
    <source>
        <dbReference type="EMBL" id="PLW07875.1"/>
    </source>
</evidence>
<keyword evidence="4" id="KW-1185">Reference proteome</keyword>
<feature type="compositionally biased region" description="Polar residues" evidence="1">
    <location>
        <begin position="245"/>
        <end position="258"/>
    </location>
</feature>
<reference evidence="4 5" key="1">
    <citation type="submission" date="2017-11" db="EMBL/GenBank/DDBJ databases">
        <title>De novo assembly and phasing of dikaryotic genomes from two isolates of Puccinia coronata f. sp. avenae, the causal agent of oat crown rust.</title>
        <authorList>
            <person name="Miller M.E."/>
            <person name="Zhang Y."/>
            <person name="Omidvar V."/>
            <person name="Sperschneider J."/>
            <person name="Schwessinger B."/>
            <person name="Raley C."/>
            <person name="Palmer J.M."/>
            <person name="Garnica D."/>
            <person name="Upadhyaya N."/>
            <person name="Rathjen J."/>
            <person name="Taylor J.M."/>
            <person name="Park R.F."/>
            <person name="Dodds P.N."/>
            <person name="Hirsch C.D."/>
            <person name="Kianian S.F."/>
            <person name="Figueroa M."/>
        </authorList>
    </citation>
    <scope>NUCLEOTIDE SEQUENCE [LARGE SCALE GENOMIC DNA]</scope>
    <source>
        <strain evidence="2">12NC29</strain>
        <strain evidence="3">12SD80</strain>
    </source>
</reference>
<protein>
    <submittedName>
        <fullName evidence="2">Uncharacterized protein</fullName>
    </submittedName>
</protein>
<feature type="region of interest" description="Disordered" evidence="1">
    <location>
        <begin position="1"/>
        <end position="24"/>
    </location>
</feature>
<feature type="compositionally biased region" description="Polar residues" evidence="1">
    <location>
        <begin position="62"/>
        <end position="74"/>
    </location>
</feature>